<dbReference type="PANTHER" id="PTHR42791">
    <property type="entry name" value="GNAT FAMILY ACETYLTRANSFERASE"/>
    <property type="match status" value="1"/>
</dbReference>
<dbReference type="EMBL" id="JBHUFZ010000023">
    <property type="protein sequence ID" value="MFD1890586.1"/>
    <property type="molecule type" value="Genomic_DNA"/>
</dbReference>
<keyword evidence="2" id="KW-0808">Transferase</keyword>
<dbReference type="InterPro" id="IPR016181">
    <property type="entry name" value="Acyl_CoA_acyltransferase"/>
</dbReference>
<dbReference type="InterPro" id="IPR000182">
    <property type="entry name" value="GNAT_dom"/>
</dbReference>
<dbReference type="GO" id="GO:0016746">
    <property type="term" value="F:acyltransferase activity"/>
    <property type="evidence" value="ECO:0007669"/>
    <property type="project" value="UniProtKB-KW"/>
</dbReference>
<keyword evidence="3" id="KW-1185">Reference proteome</keyword>
<dbReference type="RefSeq" id="WP_343873777.1">
    <property type="nucleotide sequence ID" value="NZ_BAAAIX010000020.1"/>
</dbReference>
<name>A0ABW4RWC0_9ACTN</name>
<dbReference type="Gene3D" id="3.40.630.30">
    <property type="match status" value="1"/>
</dbReference>
<dbReference type="SUPFAM" id="SSF55729">
    <property type="entry name" value="Acyl-CoA N-acyltransferases (Nat)"/>
    <property type="match status" value="1"/>
</dbReference>
<reference evidence="3" key="1">
    <citation type="journal article" date="2019" name="Int. J. Syst. Evol. Microbiol.">
        <title>The Global Catalogue of Microorganisms (GCM) 10K type strain sequencing project: providing services to taxonomists for standard genome sequencing and annotation.</title>
        <authorList>
            <consortium name="The Broad Institute Genomics Platform"/>
            <consortium name="The Broad Institute Genome Sequencing Center for Infectious Disease"/>
            <person name="Wu L."/>
            <person name="Ma J."/>
        </authorList>
    </citation>
    <scope>NUCLEOTIDE SEQUENCE [LARGE SCALE GENOMIC DNA]</scope>
    <source>
        <strain evidence="3">CAIM 431</strain>
    </source>
</reference>
<dbReference type="InterPro" id="IPR052523">
    <property type="entry name" value="Trichothecene_AcTrans"/>
</dbReference>
<dbReference type="Proteomes" id="UP001597326">
    <property type="component" value="Unassembled WGS sequence"/>
</dbReference>
<dbReference type="EC" id="2.3.1.-" evidence="2"/>
<evidence type="ECO:0000259" key="1">
    <source>
        <dbReference type="PROSITE" id="PS51186"/>
    </source>
</evidence>
<accession>A0ABW4RWC0</accession>
<keyword evidence="2" id="KW-0012">Acyltransferase</keyword>
<evidence type="ECO:0000313" key="2">
    <source>
        <dbReference type="EMBL" id="MFD1890586.1"/>
    </source>
</evidence>
<sequence length="210" mass="23100">MARSARTQVLPRGEIDAQQVAVAAEVLAAAFRDDPIFTGTLRDPVRRVAALPLLWRALAQHCAGEGWIDLAERDGQPAGAALWVDGLRADIGWTQVARLGLVRMGLAAGLRDALRLMSVQERIGQVHHQLMSAPHLYLLGLGVLPGRQGEGVGSELLDRGLATADRLQLPAYLETNLEQNARLYRRKGFQVVQQDTMHGFHTWFMVRPTS</sequence>
<dbReference type="Pfam" id="PF00583">
    <property type="entry name" value="Acetyltransf_1"/>
    <property type="match status" value="1"/>
</dbReference>
<protein>
    <submittedName>
        <fullName evidence="2">GNAT family N-acetyltransferase</fullName>
        <ecNumber evidence="2">2.3.1.-</ecNumber>
    </submittedName>
</protein>
<proteinExistence type="predicted"/>
<gene>
    <name evidence="2" type="ORF">ACFSCS_10410</name>
</gene>
<comment type="caution">
    <text evidence="2">The sequence shown here is derived from an EMBL/GenBank/DDBJ whole genome shotgun (WGS) entry which is preliminary data.</text>
</comment>
<organism evidence="2 3">
    <name type="scientific">Luteococcus peritonei</name>
    <dbReference type="NCBI Taxonomy" id="88874"/>
    <lineage>
        <taxon>Bacteria</taxon>
        <taxon>Bacillati</taxon>
        <taxon>Actinomycetota</taxon>
        <taxon>Actinomycetes</taxon>
        <taxon>Propionibacteriales</taxon>
        <taxon>Propionibacteriaceae</taxon>
        <taxon>Luteococcus</taxon>
    </lineage>
</organism>
<dbReference type="PROSITE" id="PS51186">
    <property type="entry name" value="GNAT"/>
    <property type="match status" value="1"/>
</dbReference>
<dbReference type="PANTHER" id="PTHR42791:SF1">
    <property type="entry name" value="N-ACETYLTRANSFERASE DOMAIN-CONTAINING PROTEIN"/>
    <property type="match status" value="1"/>
</dbReference>
<feature type="domain" description="N-acetyltransferase" evidence="1">
    <location>
        <begin position="53"/>
        <end position="210"/>
    </location>
</feature>
<evidence type="ECO:0000313" key="3">
    <source>
        <dbReference type="Proteomes" id="UP001597326"/>
    </source>
</evidence>